<dbReference type="PANTHER" id="PTHR42978:SF3">
    <property type="entry name" value="BLR3078 PROTEIN"/>
    <property type="match status" value="1"/>
</dbReference>
<dbReference type="EMBL" id="CP065592">
    <property type="protein sequence ID" value="QPQ55191.1"/>
    <property type="molecule type" value="Genomic_DNA"/>
</dbReference>
<keyword evidence="4" id="KW-0862">Zinc</keyword>
<dbReference type="SMART" id="SM00849">
    <property type="entry name" value="Lactamase_B"/>
    <property type="match status" value="1"/>
</dbReference>
<proteinExistence type="inferred from homology"/>
<gene>
    <name evidence="7" type="ORF">IC614_00795</name>
</gene>
<dbReference type="SUPFAM" id="SSF56281">
    <property type="entry name" value="Metallo-hydrolase/oxidoreductase"/>
    <property type="match status" value="1"/>
</dbReference>
<feature type="signal peptide" evidence="5">
    <location>
        <begin position="1"/>
        <end position="21"/>
    </location>
</feature>
<dbReference type="GO" id="GO:0046872">
    <property type="term" value="F:metal ion binding"/>
    <property type="evidence" value="ECO:0007669"/>
    <property type="project" value="UniProtKB-KW"/>
</dbReference>
<keyword evidence="5" id="KW-0732">Signal</keyword>
<evidence type="ECO:0000313" key="7">
    <source>
        <dbReference type="EMBL" id="QPQ55191.1"/>
    </source>
</evidence>
<evidence type="ECO:0000256" key="4">
    <source>
        <dbReference type="ARBA" id="ARBA00022833"/>
    </source>
</evidence>
<dbReference type="RefSeq" id="WP_200971866.1">
    <property type="nucleotide sequence ID" value="NZ_CP065592.1"/>
</dbReference>
<dbReference type="Pfam" id="PF00753">
    <property type="entry name" value="Lactamase_B"/>
    <property type="match status" value="1"/>
</dbReference>
<dbReference type="AlphaFoldDB" id="A0A7T2GJW4"/>
<dbReference type="Gene3D" id="3.60.15.10">
    <property type="entry name" value="Ribonuclease Z/Hydroxyacylglutathione hydrolase-like"/>
    <property type="match status" value="1"/>
</dbReference>
<keyword evidence="2" id="KW-0479">Metal-binding</keyword>
<keyword evidence="3" id="KW-0378">Hydrolase</keyword>
<comment type="similarity">
    <text evidence="1">Belongs to the metallo-beta-lactamase superfamily.</text>
</comment>
<evidence type="ECO:0000256" key="1">
    <source>
        <dbReference type="ARBA" id="ARBA00007749"/>
    </source>
</evidence>
<dbReference type="InterPro" id="IPR036866">
    <property type="entry name" value="RibonucZ/Hydroxyglut_hydro"/>
</dbReference>
<sequence length="278" mass="29887">MKKAIAALAAFAGLTAMQAPQAPGEKLSLTRLDCGSFTIKDYNAFFSDTMAYKPGPKEITDSCYLIRNGNRYLLWDTGIGAELQGKTTDAGFAIMRLGKTVVQQLGEIGVKPEQVEMVGISHFHSDHIGQAANFPGATLLIGAEDYAALSAKPANPGLEPARLKPWIEDDGKVQPVSGDHDVFGDGRVMMVNTPGHTPGHHALLVRLASGPVLLTGDLYHFTEQVAHKGIPPFNTNRADTLASMDRFDKMAKNMGAKVIIQHEPKDIAKLPAFPKAAE</sequence>
<dbReference type="InterPro" id="IPR001279">
    <property type="entry name" value="Metallo-B-lactamas"/>
</dbReference>
<dbReference type="GO" id="GO:0016787">
    <property type="term" value="F:hydrolase activity"/>
    <property type="evidence" value="ECO:0007669"/>
    <property type="project" value="UniProtKB-KW"/>
</dbReference>
<feature type="chain" id="PRO_5032589668" evidence="5">
    <location>
        <begin position="22"/>
        <end position="278"/>
    </location>
</feature>
<evidence type="ECO:0000256" key="2">
    <source>
        <dbReference type="ARBA" id="ARBA00022723"/>
    </source>
</evidence>
<dbReference type="KEGG" id="sflv:IC614_00795"/>
<name>A0A7T2GJW4_9SPHN</name>
<dbReference type="InterPro" id="IPR051013">
    <property type="entry name" value="MBL_superfamily_lactonases"/>
</dbReference>
<accession>A0A7T2GJW4</accession>
<reference evidence="7 8" key="1">
    <citation type="submission" date="2020-11" db="EMBL/GenBank/DDBJ databases">
        <title>Genome seq and assembly of Sphingosinicella sp.</title>
        <authorList>
            <person name="Chhetri G."/>
        </authorList>
    </citation>
    <scope>NUCLEOTIDE SEQUENCE [LARGE SCALE GENOMIC DNA]</scope>
    <source>
        <strain evidence="7 8">UDD2</strain>
    </source>
</reference>
<protein>
    <submittedName>
        <fullName evidence="7">N-acyl homoserine lactonase family protein</fullName>
    </submittedName>
</protein>
<evidence type="ECO:0000256" key="5">
    <source>
        <dbReference type="SAM" id="SignalP"/>
    </source>
</evidence>
<evidence type="ECO:0000313" key="8">
    <source>
        <dbReference type="Proteomes" id="UP000594873"/>
    </source>
</evidence>
<feature type="domain" description="Metallo-beta-lactamase" evidence="6">
    <location>
        <begin position="60"/>
        <end position="262"/>
    </location>
</feature>
<organism evidence="7 8">
    <name type="scientific">Allosphingosinicella flava</name>
    <dbReference type="NCBI Taxonomy" id="2771430"/>
    <lineage>
        <taxon>Bacteria</taxon>
        <taxon>Pseudomonadati</taxon>
        <taxon>Pseudomonadota</taxon>
        <taxon>Alphaproteobacteria</taxon>
        <taxon>Sphingomonadales</taxon>
        <taxon>Sphingomonadaceae</taxon>
        <taxon>Allosphingosinicella</taxon>
    </lineage>
</organism>
<evidence type="ECO:0000259" key="6">
    <source>
        <dbReference type="SMART" id="SM00849"/>
    </source>
</evidence>
<dbReference type="Proteomes" id="UP000594873">
    <property type="component" value="Chromosome"/>
</dbReference>
<keyword evidence="8" id="KW-1185">Reference proteome</keyword>
<evidence type="ECO:0000256" key="3">
    <source>
        <dbReference type="ARBA" id="ARBA00022801"/>
    </source>
</evidence>
<dbReference type="PANTHER" id="PTHR42978">
    <property type="entry name" value="QUORUM-QUENCHING LACTONASE YTNP-RELATED-RELATED"/>
    <property type="match status" value="1"/>
</dbReference>
<dbReference type="CDD" id="cd07729">
    <property type="entry name" value="AHL_lactonase_MBL-fold"/>
    <property type="match status" value="1"/>
</dbReference>